<evidence type="ECO:0000313" key="6">
    <source>
        <dbReference type="Proteomes" id="UP000178187"/>
    </source>
</evidence>
<dbReference type="GO" id="GO:0005829">
    <property type="term" value="C:cytosol"/>
    <property type="evidence" value="ECO:0007669"/>
    <property type="project" value="TreeGrafter"/>
</dbReference>
<dbReference type="PANTHER" id="PTHR43285:SF2">
    <property type="entry name" value="ANTHRANILATE PHOSPHORIBOSYLTRANSFERASE"/>
    <property type="match status" value="1"/>
</dbReference>
<comment type="caution">
    <text evidence="5">The sequence shown here is derived from an EMBL/GenBank/DDBJ whole genome shotgun (WGS) entry which is preliminary data.</text>
</comment>
<evidence type="ECO:0000259" key="4">
    <source>
        <dbReference type="Pfam" id="PF00591"/>
    </source>
</evidence>
<feature type="binding site" evidence="3">
    <location>
        <position position="170"/>
    </location>
    <ligand>
        <name>anthranilate</name>
        <dbReference type="ChEBI" id="CHEBI:16567"/>
        <label>2</label>
    </ligand>
</feature>
<sequence>MIKLNLVIDRLLLGKDLSVREMKDAFRYLFLTKKSNLNFGATVLLLLQKKGIHLNELYGLVKLVHELEPPLRLGKSLTLVDGCGTGGDNAHTFNISTLACLVASGAGASIAKHGNRSISSQCGSSDLMESLGVRIDASPKLMLHAIEKHGFGYFHAPLYHPIFKRIQPIRQSLGRKGIKTIFNLVGPLVNPLRPKRQVIGVFRKDYAAIVAQTAKKIGYDHAVVFYNLGGFDELTIFSKAFLFEIKRHQLNHSIFNPRELKLRSGNKNEIAGKNKKYNTRLAHQILLGKVKGTKRNVVILNAAAILYVAGLAKSIKEGLSLSAESIDSGSAWKSLQNLVKSSHDSR</sequence>
<dbReference type="EC" id="2.4.2.18" evidence="3"/>
<dbReference type="HAMAP" id="MF_00211">
    <property type="entry name" value="TrpD"/>
    <property type="match status" value="1"/>
</dbReference>
<reference evidence="5 6" key="1">
    <citation type="journal article" date="2016" name="Nat. Commun.">
        <title>Thousands of microbial genomes shed light on interconnected biogeochemical processes in an aquifer system.</title>
        <authorList>
            <person name="Anantharaman K."/>
            <person name="Brown C.T."/>
            <person name="Hug L.A."/>
            <person name="Sharon I."/>
            <person name="Castelle C.J."/>
            <person name="Probst A.J."/>
            <person name="Thomas B.C."/>
            <person name="Singh A."/>
            <person name="Wilkins M.J."/>
            <person name="Karaoz U."/>
            <person name="Brodie E.L."/>
            <person name="Williams K.H."/>
            <person name="Hubbard S.S."/>
            <person name="Banfield J.F."/>
        </authorList>
    </citation>
    <scope>NUCLEOTIDE SEQUENCE [LARGE SCALE GENOMIC DNA]</scope>
</reference>
<feature type="binding site" evidence="3">
    <location>
        <position position="115"/>
    </location>
    <ligand>
        <name>anthranilate</name>
        <dbReference type="ChEBI" id="CHEBI:16567"/>
        <label>1</label>
    </ligand>
</feature>
<evidence type="ECO:0000256" key="3">
    <source>
        <dbReference type="HAMAP-Rule" id="MF_00211"/>
    </source>
</evidence>
<keyword evidence="3" id="KW-0479">Metal-binding</keyword>
<feature type="binding site" evidence="3">
    <location>
        <position position="84"/>
    </location>
    <ligand>
        <name>5-phospho-alpha-D-ribose 1-diphosphate</name>
        <dbReference type="ChEBI" id="CHEBI:58017"/>
    </ligand>
</feature>
<dbReference type="NCBIfam" id="TIGR01245">
    <property type="entry name" value="trpD"/>
    <property type="match status" value="1"/>
</dbReference>
<keyword evidence="3" id="KW-0822">Tryptophan biosynthesis</keyword>
<dbReference type="EMBL" id="MHFR01000037">
    <property type="protein sequence ID" value="OGW97993.1"/>
    <property type="molecule type" value="Genomic_DNA"/>
</dbReference>
<feature type="binding site" evidence="3">
    <location>
        <position position="232"/>
    </location>
    <ligand>
        <name>Mg(2+)</name>
        <dbReference type="ChEBI" id="CHEBI:18420"/>
        <label>2</label>
    </ligand>
</feature>
<name>A0A1G1KYQ4_9BACT</name>
<dbReference type="InterPro" id="IPR035902">
    <property type="entry name" value="Nuc_phospho_transferase"/>
</dbReference>
<feature type="binding site" evidence="3">
    <location>
        <position position="233"/>
    </location>
    <ligand>
        <name>Mg(2+)</name>
        <dbReference type="ChEBI" id="CHEBI:18420"/>
        <label>1</label>
    </ligand>
</feature>
<feature type="binding site" evidence="3">
    <location>
        <position position="124"/>
    </location>
    <ligand>
        <name>5-phospho-alpha-D-ribose 1-diphosphate</name>
        <dbReference type="ChEBI" id="CHEBI:58017"/>
    </ligand>
</feature>
<gene>
    <name evidence="3" type="primary">trpD</name>
    <name evidence="5" type="ORF">A3G33_07080</name>
</gene>
<dbReference type="GO" id="GO:0004048">
    <property type="term" value="F:anthranilate phosphoribosyltransferase activity"/>
    <property type="evidence" value="ECO:0007669"/>
    <property type="project" value="UniProtKB-UniRule"/>
</dbReference>
<feature type="binding site" evidence="3">
    <location>
        <begin position="94"/>
        <end position="97"/>
    </location>
    <ligand>
        <name>5-phospho-alpha-D-ribose 1-diphosphate</name>
        <dbReference type="ChEBI" id="CHEBI:58017"/>
    </ligand>
</feature>
<dbReference type="Gene3D" id="1.20.970.10">
    <property type="entry name" value="Transferase, Pyrimidine Nucleoside Phosphorylase, Chain C"/>
    <property type="match status" value="1"/>
</dbReference>
<feature type="binding site" evidence="3">
    <location>
        <begin position="87"/>
        <end position="88"/>
    </location>
    <ligand>
        <name>5-phospho-alpha-D-ribose 1-diphosphate</name>
        <dbReference type="ChEBI" id="CHEBI:58017"/>
    </ligand>
</feature>
<evidence type="ECO:0000256" key="1">
    <source>
        <dbReference type="ARBA" id="ARBA00022676"/>
    </source>
</evidence>
<dbReference type="AlphaFoldDB" id="A0A1G1KYQ4"/>
<dbReference type="Gene3D" id="3.40.1030.10">
    <property type="entry name" value="Nucleoside phosphorylase/phosphoribosyltransferase catalytic domain"/>
    <property type="match status" value="1"/>
</dbReference>
<comment type="cofactor">
    <cofactor evidence="3">
        <name>Mg(2+)</name>
        <dbReference type="ChEBI" id="CHEBI:18420"/>
    </cofactor>
    <text evidence="3">Binds 2 magnesium ions per monomer.</text>
</comment>
<comment type="catalytic activity">
    <reaction evidence="3">
        <text>N-(5-phospho-beta-D-ribosyl)anthranilate + diphosphate = 5-phospho-alpha-D-ribose 1-diphosphate + anthranilate</text>
        <dbReference type="Rhea" id="RHEA:11768"/>
        <dbReference type="ChEBI" id="CHEBI:16567"/>
        <dbReference type="ChEBI" id="CHEBI:18277"/>
        <dbReference type="ChEBI" id="CHEBI:33019"/>
        <dbReference type="ChEBI" id="CHEBI:58017"/>
        <dbReference type="EC" id="2.4.2.18"/>
    </reaction>
</comment>
<comment type="subunit">
    <text evidence="3">Homodimer.</text>
</comment>
<organism evidence="5 6">
    <name type="scientific">Candidatus Danuiimicrobium aquiferis</name>
    <dbReference type="NCBI Taxonomy" id="1801832"/>
    <lineage>
        <taxon>Bacteria</taxon>
        <taxon>Pseudomonadati</taxon>
        <taxon>Candidatus Omnitrophota</taxon>
        <taxon>Candidatus Danuiimicrobium</taxon>
    </lineage>
</organism>
<accession>A0A1G1KYQ4</accession>
<comment type="caution">
    <text evidence="3">Lacks conserved residue(s) required for the propagation of feature annotation.</text>
</comment>
<feature type="binding site" evidence="3">
    <location>
        <position position="92"/>
    </location>
    <ligand>
        <name>5-phospho-alpha-D-ribose 1-diphosphate</name>
        <dbReference type="ChEBI" id="CHEBI:58017"/>
    </ligand>
</feature>
<dbReference type="GO" id="GO:0000162">
    <property type="term" value="P:L-tryptophan biosynthetic process"/>
    <property type="evidence" value="ECO:0007669"/>
    <property type="project" value="UniProtKB-UniRule"/>
</dbReference>
<feature type="binding site" evidence="3">
    <location>
        <begin position="112"/>
        <end position="120"/>
    </location>
    <ligand>
        <name>5-phospho-alpha-D-ribose 1-diphosphate</name>
        <dbReference type="ChEBI" id="CHEBI:58017"/>
    </ligand>
</feature>
<keyword evidence="3" id="KW-0028">Amino-acid biosynthesis</keyword>
<dbReference type="UniPathway" id="UPA00035">
    <property type="reaction ID" value="UER00041"/>
</dbReference>
<evidence type="ECO:0000313" key="5">
    <source>
        <dbReference type="EMBL" id="OGW97993.1"/>
    </source>
</evidence>
<dbReference type="InterPro" id="IPR005940">
    <property type="entry name" value="Anthranilate_Pribosyl_Tfrase"/>
</dbReference>
<comment type="similarity">
    <text evidence="3">Belongs to the anthranilate phosphoribosyltransferase family.</text>
</comment>
<keyword evidence="2 3" id="KW-0808">Transferase</keyword>
<proteinExistence type="inferred from homology"/>
<dbReference type="Pfam" id="PF00591">
    <property type="entry name" value="Glycos_transf_3"/>
    <property type="match status" value="1"/>
</dbReference>
<dbReference type="SUPFAM" id="SSF52418">
    <property type="entry name" value="Nucleoside phosphorylase/phosphoribosyltransferase catalytic domain"/>
    <property type="match status" value="1"/>
</dbReference>
<feature type="binding site" evidence="3">
    <location>
        <position position="96"/>
    </location>
    <ligand>
        <name>Mg(2+)</name>
        <dbReference type="ChEBI" id="CHEBI:18420"/>
        <label>1</label>
    </ligand>
</feature>
<comment type="pathway">
    <text evidence="3">Amino-acid biosynthesis; L-tryptophan biosynthesis; L-tryptophan from chorismate: step 2/5.</text>
</comment>
<feature type="domain" description="Glycosyl transferase family 3" evidence="4">
    <location>
        <begin position="79"/>
        <end position="331"/>
    </location>
</feature>
<feature type="binding site" evidence="3">
    <location>
        <position position="84"/>
    </location>
    <ligand>
        <name>anthranilate</name>
        <dbReference type="ChEBI" id="CHEBI:16567"/>
        <label>1</label>
    </ligand>
</feature>
<keyword evidence="3" id="KW-0057">Aromatic amino acid biosynthesis</keyword>
<protein>
    <recommendedName>
        <fullName evidence="3">Anthranilate phosphoribosyltransferase</fullName>
        <ecNumber evidence="3">2.4.2.18</ecNumber>
    </recommendedName>
</protein>
<feature type="binding site" evidence="3">
    <location>
        <position position="233"/>
    </location>
    <ligand>
        <name>Mg(2+)</name>
        <dbReference type="ChEBI" id="CHEBI:18420"/>
        <label>2</label>
    </ligand>
</feature>
<comment type="function">
    <text evidence="3">Catalyzes the transfer of the phosphoribosyl group of 5-phosphorylribose-1-pyrophosphate (PRPP) to anthranilate to yield N-(5'-phosphoribosyl)-anthranilate (PRA).</text>
</comment>
<keyword evidence="3" id="KW-0460">Magnesium</keyword>
<dbReference type="GO" id="GO:0000287">
    <property type="term" value="F:magnesium ion binding"/>
    <property type="evidence" value="ECO:0007669"/>
    <property type="project" value="UniProtKB-UniRule"/>
</dbReference>
<dbReference type="InterPro" id="IPR000312">
    <property type="entry name" value="Glycosyl_Trfase_fam3"/>
</dbReference>
<evidence type="ECO:0000256" key="2">
    <source>
        <dbReference type="ARBA" id="ARBA00022679"/>
    </source>
</evidence>
<dbReference type="Proteomes" id="UP000178187">
    <property type="component" value="Unassembled WGS sequence"/>
</dbReference>
<dbReference type="PANTHER" id="PTHR43285">
    <property type="entry name" value="ANTHRANILATE PHOSPHORIBOSYLTRANSFERASE"/>
    <property type="match status" value="1"/>
</dbReference>
<keyword evidence="1 3" id="KW-0328">Glycosyltransferase</keyword>